<protein>
    <recommendedName>
        <fullName evidence="7">Probable poly-beta-1,6-N-acetyl-D-glucosamine export protein</fullName>
    </recommendedName>
    <alternativeName>
        <fullName evidence="9">Biofilm polysaccharide intercellular adhesin export protein</fullName>
    </alternativeName>
    <alternativeName>
        <fullName evidence="8">Intercellular adhesion protein C</fullName>
    </alternativeName>
</protein>
<dbReference type="Pfam" id="PF01757">
    <property type="entry name" value="Acyl_transf_3"/>
    <property type="match status" value="1"/>
</dbReference>
<evidence type="ECO:0000313" key="12">
    <source>
        <dbReference type="EMBL" id="MBA8777584.1"/>
    </source>
</evidence>
<keyword evidence="5 10" id="KW-1133">Transmembrane helix</keyword>
<evidence type="ECO:0000256" key="9">
    <source>
        <dbReference type="ARBA" id="ARBA00042839"/>
    </source>
</evidence>
<keyword evidence="6 10" id="KW-0472">Membrane</keyword>
<dbReference type="EMBL" id="JABTCN010000064">
    <property type="protein sequence ID" value="MBA8777584.1"/>
    <property type="molecule type" value="Genomic_DNA"/>
</dbReference>
<dbReference type="AlphaFoldDB" id="A0A9X0PHT8"/>
<feature type="transmembrane region" description="Helical" evidence="10">
    <location>
        <begin position="171"/>
        <end position="189"/>
    </location>
</feature>
<dbReference type="PANTHER" id="PTHR40074:SF2">
    <property type="entry name" value="O-ACETYLTRANSFERASE WECH"/>
    <property type="match status" value="1"/>
</dbReference>
<dbReference type="Proteomes" id="UP000524893">
    <property type="component" value="Unassembled WGS sequence"/>
</dbReference>
<feature type="transmembrane region" description="Helical" evidence="10">
    <location>
        <begin position="196"/>
        <end position="216"/>
    </location>
</feature>
<feature type="transmembrane region" description="Helical" evidence="10">
    <location>
        <begin position="65"/>
        <end position="84"/>
    </location>
</feature>
<feature type="transmembrane region" description="Helical" evidence="10">
    <location>
        <begin position="260"/>
        <end position="283"/>
    </location>
</feature>
<dbReference type="InterPro" id="IPR002656">
    <property type="entry name" value="Acyl_transf_3_dom"/>
</dbReference>
<accession>A0A9X0PHT8</accession>
<keyword evidence="3" id="KW-1003">Cell membrane</keyword>
<evidence type="ECO:0000259" key="11">
    <source>
        <dbReference type="Pfam" id="PF01757"/>
    </source>
</evidence>
<reference evidence="12 13" key="1">
    <citation type="journal article" date="2020" name="Access Microbiol">
        <title>Isolation and genome sequencing of Staphylococcus schleiferi subspecies coagulans from Antarctic seals.</title>
        <authorList>
            <person name="Foster G."/>
            <person name="Robb A."/>
            <person name="Paterson G.K."/>
        </authorList>
    </citation>
    <scope>NUCLEOTIDE SEQUENCE [LARGE SCALE GENOMIC DNA]</scope>
    <source>
        <strain evidence="12 13">M615/02/4</strain>
    </source>
</reference>
<evidence type="ECO:0000256" key="2">
    <source>
        <dbReference type="ARBA" id="ARBA00007400"/>
    </source>
</evidence>
<evidence type="ECO:0000256" key="8">
    <source>
        <dbReference type="ARBA" id="ARBA00042402"/>
    </source>
</evidence>
<dbReference type="PANTHER" id="PTHR40074">
    <property type="entry name" value="O-ACETYLTRANSFERASE WECH"/>
    <property type="match status" value="1"/>
</dbReference>
<name>A0A9X0PHT8_9STAP</name>
<evidence type="ECO:0000256" key="4">
    <source>
        <dbReference type="ARBA" id="ARBA00022692"/>
    </source>
</evidence>
<evidence type="ECO:0000256" key="10">
    <source>
        <dbReference type="SAM" id="Phobius"/>
    </source>
</evidence>
<proteinExistence type="inferred from homology"/>
<comment type="similarity">
    <text evidence="2">Belongs to the acyltransferase 3 family.</text>
</comment>
<evidence type="ECO:0000256" key="7">
    <source>
        <dbReference type="ARBA" id="ARBA00041028"/>
    </source>
</evidence>
<comment type="subcellular location">
    <subcellularLocation>
        <location evidence="1">Cell membrane</location>
        <topology evidence="1">Multi-pass membrane protein</topology>
    </subcellularLocation>
</comment>
<feature type="domain" description="Acyltransferase 3" evidence="11">
    <location>
        <begin position="2"/>
        <end position="307"/>
    </location>
</feature>
<evidence type="ECO:0000256" key="6">
    <source>
        <dbReference type="ARBA" id="ARBA00023136"/>
    </source>
</evidence>
<feature type="transmembrane region" description="Helical" evidence="10">
    <location>
        <begin position="232"/>
        <end position="248"/>
    </location>
</feature>
<feature type="transmembrane region" description="Helical" evidence="10">
    <location>
        <begin position="33"/>
        <end position="53"/>
    </location>
</feature>
<organism evidence="12 13">
    <name type="scientific">Staphylococcus coagulans</name>
    <dbReference type="NCBI Taxonomy" id="74706"/>
    <lineage>
        <taxon>Bacteria</taxon>
        <taxon>Bacillati</taxon>
        <taxon>Bacillota</taxon>
        <taxon>Bacilli</taxon>
        <taxon>Bacillales</taxon>
        <taxon>Staphylococcaceae</taxon>
        <taxon>Staphylococcus</taxon>
    </lineage>
</organism>
<feature type="transmembrane region" description="Helical" evidence="10">
    <location>
        <begin position="104"/>
        <end position="122"/>
    </location>
</feature>
<dbReference type="GO" id="GO:0016413">
    <property type="term" value="F:O-acetyltransferase activity"/>
    <property type="evidence" value="ECO:0007669"/>
    <property type="project" value="TreeGrafter"/>
</dbReference>
<evidence type="ECO:0000256" key="5">
    <source>
        <dbReference type="ARBA" id="ARBA00022989"/>
    </source>
</evidence>
<feature type="transmembrane region" description="Helical" evidence="10">
    <location>
        <begin position="289"/>
        <end position="312"/>
    </location>
</feature>
<evidence type="ECO:0000313" key="13">
    <source>
        <dbReference type="Proteomes" id="UP000524893"/>
    </source>
</evidence>
<sequence>MIIIFTHLLTEYMRQINGNQIEQLKLIYYVQNIFIFGTPSFMILTQLLTTLNYTNVTLAYLWGRIKYIFLPYILIGTFYCFSESKITQTPFLKQCYENLILGRWHGYFIIVILQFALLSYVLFKISPRIFDSKLILALSFALQYSFLHLLNTNQTFSQNFKTFYPLSENTFLISWIFFFFLGAYIGRNYSIIVQFLMHYVFIVILLTMLAFLAFVLNQQHNYWNVTSFNENLIFYHLFMFLLLLALCLQFKQVMFDSVNLVSAFSFFIYLFHPIVLSSLYEYFKNFSDLTFVFIGISLLFTLGICIGVGLLLREFKIFRFVIGKQPYHLKINLT</sequence>
<evidence type="ECO:0000256" key="1">
    <source>
        <dbReference type="ARBA" id="ARBA00004651"/>
    </source>
</evidence>
<dbReference type="GO" id="GO:0009246">
    <property type="term" value="P:enterobacterial common antigen biosynthetic process"/>
    <property type="evidence" value="ECO:0007669"/>
    <property type="project" value="TreeGrafter"/>
</dbReference>
<comment type="caution">
    <text evidence="12">The sequence shown here is derived from an EMBL/GenBank/DDBJ whole genome shotgun (WGS) entry which is preliminary data.</text>
</comment>
<dbReference type="GO" id="GO:0005886">
    <property type="term" value="C:plasma membrane"/>
    <property type="evidence" value="ECO:0007669"/>
    <property type="project" value="UniProtKB-SubCell"/>
</dbReference>
<gene>
    <name evidence="12" type="primary">icaC</name>
    <name evidence="12" type="ORF">HR081_11965</name>
</gene>
<keyword evidence="4 10" id="KW-0812">Transmembrane</keyword>
<evidence type="ECO:0000256" key="3">
    <source>
        <dbReference type="ARBA" id="ARBA00022475"/>
    </source>
</evidence>